<dbReference type="OrthoDB" id="2247093at2759"/>
<dbReference type="PROSITE" id="PS00036">
    <property type="entry name" value="BZIP_BASIC"/>
    <property type="match status" value="1"/>
</dbReference>
<feature type="region of interest" description="Disordered" evidence="1">
    <location>
        <begin position="620"/>
        <end position="709"/>
    </location>
</feature>
<feature type="region of interest" description="Disordered" evidence="1">
    <location>
        <begin position="108"/>
        <end position="142"/>
    </location>
</feature>
<feature type="region of interest" description="Disordered" evidence="1">
    <location>
        <begin position="737"/>
        <end position="860"/>
    </location>
</feature>
<feature type="region of interest" description="Disordered" evidence="1">
    <location>
        <begin position="363"/>
        <end position="425"/>
    </location>
</feature>
<evidence type="ECO:0000313" key="4">
    <source>
        <dbReference type="Proteomes" id="UP000002038"/>
    </source>
</evidence>
<feature type="compositionally biased region" description="Basic and acidic residues" evidence="1">
    <location>
        <begin position="673"/>
        <end position="709"/>
    </location>
</feature>
<feature type="compositionally biased region" description="Polar residues" evidence="1">
    <location>
        <begin position="752"/>
        <end position="762"/>
    </location>
</feature>
<accession>A0A179U7Z5</accession>
<organism evidence="3 4">
    <name type="scientific">Blastomyces gilchristii (strain SLH14081)</name>
    <name type="common">Blastomyces dermatitidis</name>
    <dbReference type="NCBI Taxonomy" id="559298"/>
    <lineage>
        <taxon>Eukaryota</taxon>
        <taxon>Fungi</taxon>
        <taxon>Dikarya</taxon>
        <taxon>Ascomycota</taxon>
        <taxon>Pezizomycotina</taxon>
        <taxon>Eurotiomycetes</taxon>
        <taxon>Eurotiomycetidae</taxon>
        <taxon>Onygenales</taxon>
        <taxon>Ajellomycetaceae</taxon>
        <taxon>Blastomyces</taxon>
    </lineage>
</organism>
<dbReference type="KEGG" id="bgh:BDBG_00516"/>
<feature type="compositionally biased region" description="Polar residues" evidence="1">
    <location>
        <begin position="439"/>
        <end position="451"/>
    </location>
</feature>
<name>A0A179U7Z5_BLAGS</name>
<protein>
    <recommendedName>
        <fullName evidence="2">BZIP domain-containing protein</fullName>
    </recommendedName>
</protein>
<feature type="region of interest" description="Disordered" evidence="1">
    <location>
        <begin position="439"/>
        <end position="491"/>
    </location>
</feature>
<dbReference type="CDD" id="cd14686">
    <property type="entry name" value="bZIP"/>
    <property type="match status" value="1"/>
</dbReference>
<feature type="compositionally biased region" description="Low complexity" evidence="1">
    <location>
        <begin position="807"/>
        <end position="818"/>
    </location>
</feature>
<evidence type="ECO:0000256" key="1">
    <source>
        <dbReference type="SAM" id="MobiDB-lite"/>
    </source>
</evidence>
<feature type="compositionally biased region" description="Low complexity" evidence="1">
    <location>
        <begin position="465"/>
        <end position="477"/>
    </location>
</feature>
<feature type="region of interest" description="Disordered" evidence="1">
    <location>
        <begin position="327"/>
        <end position="350"/>
    </location>
</feature>
<feature type="compositionally biased region" description="Polar residues" evidence="1">
    <location>
        <begin position="478"/>
        <end position="487"/>
    </location>
</feature>
<reference evidence="4" key="1">
    <citation type="journal article" date="2015" name="PLoS Genet.">
        <title>The dynamic genome and transcriptome of the human fungal pathogen Blastomyces and close relative Emmonsia.</title>
        <authorList>
            <person name="Munoz J.F."/>
            <person name="Gauthier G.M."/>
            <person name="Desjardins C.A."/>
            <person name="Gallo J.E."/>
            <person name="Holder J."/>
            <person name="Sullivan T.D."/>
            <person name="Marty A.J."/>
            <person name="Carmen J.C."/>
            <person name="Chen Z."/>
            <person name="Ding L."/>
            <person name="Gujja S."/>
            <person name="Magrini V."/>
            <person name="Misas E."/>
            <person name="Mitreva M."/>
            <person name="Priest M."/>
            <person name="Saif S."/>
            <person name="Whiston E.A."/>
            <person name="Young S."/>
            <person name="Zeng Q."/>
            <person name="Goldman W.E."/>
            <person name="Mardis E.R."/>
            <person name="Taylor J.W."/>
            <person name="McEwen J.G."/>
            <person name="Clay O.K."/>
            <person name="Klein B.S."/>
            <person name="Cuomo C.A."/>
        </authorList>
    </citation>
    <scope>NUCLEOTIDE SEQUENCE [LARGE SCALE GENOMIC DNA]</scope>
    <source>
        <strain evidence="4">SLH14081</strain>
    </source>
</reference>
<evidence type="ECO:0000259" key="2">
    <source>
        <dbReference type="PROSITE" id="PS00036"/>
    </source>
</evidence>
<keyword evidence="4" id="KW-1185">Reference proteome</keyword>
<evidence type="ECO:0000313" key="3">
    <source>
        <dbReference type="EMBL" id="OAT03843.1"/>
    </source>
</evidence>
<feature type="compositionally biased region" description="Polar residues" evidence="1">
    <location>
        <begin position="117"/>
        <end position="138"/>
    </location>
</feature>
<dbReference type="VEuPathDB" id="FungiDB:BDBG_00516"/>
<feature type="compositionally biased region" description="Pro residues" evidence="1">
    <location>
        <begin position="793"/>
        <end position="806"/>
    </location>
</feature>
<proteinExistence type="predicted"/>
<dbReference type="RefSeq" id="XP_002629270.1">
    <property type="nucleotide sequence ID" value="XM_002629224.1"/>
</dbReference>
<gene>
    <name evidence="3" type="ORF">BDBG_00516</name>
</gene>
<sequence length="860" mass="94357">MSTIYICHAYAMPICNGLARKLFKFSWQHDRRLLGPRLSIQACIARIAEARMKSYQKYRLQQLPNFEKISIKFKNKLGNTGFSKNFLASSDSELQRITTKINGPEAVGWHREHRPNEGQSTTGQGQVHLTSPPESGLNTPPALRKPFTPHLLGGFKLAAQLSAAGSTITPSTILVGTFPCIGSPASEGLGAVLSFSHHRWLSQNRARQAHCFSPSPSLPWSPVRWSKPVLAFVTSLERGQACLIQARVGDRSRCLQKLLAGRKPISFKLGSHPVRHQLLAFIVAALGIRTFPQTHLDYTRATAVQARDYTFNGFYQNQSQLPSLSYLRPSESRSIQEGGKDRPCSAPRNLSLGGVQELMSKRPHASDFLSGSPSRRVRKTVATTELSPRSRNDGTVEPLEPQQTRDSGPAPLTGRTGSPDPTWRTATTRSIGMHAILNPSHTLATGPSAHQMNRDIPEPTPSTSPSPSTNPHATPTSAGLTPQSDRSVSQHDRTMYSPLPQRHILTARSPGVHAPSIGPSYGPARGTMTVEHNPFLPPQQPYGDTAMRPTMEAPPSMRYSLSHPSVPSATLPIDPRPITGRQGSGPQITAPGTTHSAYSPLIQGSHVPASTNLLQQPVPSLSQPTGASFIGDDNRSRTPQDGGSSYTFVGGQSKFASPRDIQSRLSVPVDFDSGSRKAAEKRLKNSDASKRFRERKKVNEKEMKQEVERQKDDIKLLTEERNFYRAERDFFRTLYDREVGLHRIPPRPTSPRLRQSSAPVSESETEQQFHDRREGLGSEGHVRQRTSSAPTRLPLPPMSPAQPNPYPTSWSTSTSATPVSQPARSGPPYNYPTSCVPPETSLPPIQSPGEPQDRSWNSGT</sequence>
<dbReference type="Proteomes" id="UP000002038">
    <property type="component" value="Unassembled WGS sequence"/>
</dbReference>
<dbReference type="GO" id="GO:0003700">
    <property type="term" value="F:DNA-binding transcription factor activity"/>
    <property type="evidence" value="ECO:0007669"/>
    <property type="project" value="InterPro"/>
</dbReference>
<dbReference type="EMBL" id="GG657448">
    <property type="protein sequence ID" value="OAT03843.1"/>
    <property type="molecule type" value="Genomic_DNA"/>
</dbReference>
<feature type="compositionally biased region" description="Basic and acidic residues" evidence="1">
    <location>
        <begin position="767"/>
        <end position="782"/>
    </location>
</feature>
<feature type="domain" description="BZIP" evidence="2">
    <location>
        <begin position="681"/>
        <end position="695"/>
    </location>
</feature>
<dbReference type="GeneID" id="8507890"/>
<dbReference type="AlphaFoldDB" id="A0A179U7Z5"/>
<dbReference type="InterPro" id="IPR004827">
    <property type="entry name" value="bZIP"/>
</dbReference>